<dbReference type="SUPFAM" id="SSF53474">
    <property type="entry name" value="alpha/beta-Hydrolases"/>
    <property type="match status" value="1"/>
</dbReference>
<organism evidence="5 6">
    <name type="scientific">Chinchilla lanigera</name>
    <name type="common">Long-tailed chinchilla</name>
    <name type="synonym">Chinchilla villidera</name>
    <dbReference type="NCBI Taxonomy" id="34839"/>
    <lineage>
        <taxon>Eukaryota</taxon>
        <taxon>Metazoa</taxon>
        <taxon>Chordata</taxon>
        <taxon>Craniata</taxon>
        <taxon>Vertebrata</taxon>
        <taxon>Euteleostomi</taxon>
        <taxon>Mammalia</taxon>
        <taxon>Eutheria</taxon>
        <taxon>Euarchontoglires</taxon>
        <taxon>Glires</taxon>
        <taxon>Rodentia</taxon>
        <taxon>Hystricomorpha</taxon>
        <taxon>Chinchillidae</taxon>
        <taxon>Chinchilla</taxon>
    </lineage>
</organism>
<dbReference type="AlphaFoldDB" id="A0A8C2V2K5"/>
<evidence type="ECO:0000256" key="1">
    <source>
        <dbReference type="ARBA" id="ARBA00010515"/>
    </source>
</evidence>
<keyword evidence="2" id="KW-0378">Hydrolase</keyword>
<feature type="domain" description="Alpha/beta hydrolase fold-3" evidence="4">
    <location>
        <begin position="116"/>
        <end position="270"/>
    </location>
</feature>
<accession>A0A8C2V2K5</accession>
<dbReference type="OrthoDB" id="408631at2759"/>
<evidence type="ECO:0000313" key="5">
    <source>
        <dbReference type="Ensembl" id="ENSCLAP00000008884.1"/>
    </source>
</evidence>
<dbReference type="InterPro" id="IPR050300">
    <property type="entry name" value="GDXG_lipolytic_enzyme"/>
</dbReference>
<reference evidence="5" key="1">
    <citation type="submission" date="2025-08" db="UniProtKB">
        <authorList>
            <consortium name="Ensembl"/>
        </authorList>
    </citation>
    <scope>IDENTIFICATION</scope>
</reference>
<dbReference type="Pfam" id="PF07859">
    <property type="entry name" value="Abhydrolase_3"/>
    <property type="match status" value="2"/>
</dbReference>
<dbReference type="GO" id="GO:0052689">
    <property type="term" value="F:carboxylic ester hydrolase activity"/>
    <property type="evidence" value="ECO:0007669"/>
    <property type="project" value="InterPro"/>
</dbReference>
<evidence type="ECO:0000259" key="4">
    <source>
        <dbReference type="Pfam" id="PF07859"/>
    </source>
</evidence>
<dbReference type="OMA" id="MIGYRKL"/>
<dbReference type="PANTHER" id="PTHR48081:SF32">
    <property type="entry name" value="ALPHA_BETA HYDROLASE FOLD-3 DOMAIN-CONTAINING PROTEIN"/>
    <property type="match status" value="1"/>
</dbReference>
<evidence type="ECO:0000313" key="6">
    <source>
        <dbReference type="Proteomes" id="UP000694398"/>
    </source>
</evidence>
<evidence type="ECO:0000256" key="3">
    <source>
        <dbReference type="PIRSR" id="PIRSR037251-1"/>
    </source>
</evidence>
<name>A0A8C2V2K5_CHILA</name>
<dbReference type="RefSeq" id="XP_005404003.1">
    <property type="nucleotide sequence ID" value="XM_005403946.2"/>
</dbReference>
<dbReference type="InterPro" id="IPR017157">
    <property type="entry name" value="Arylacetamide_deacetylase"/>
</dbReference>
<sequence length="408" mass="46561">MAVLLLVLLLCLPTFLLGLLIWTICKHFLTRDVPSTLEHPVKFRILDCVFIYVITLGNILEKLRISSMPCFARFVQDRLFLKKKDSKVVITDLHFGTIPVRLFQPKAMSHCSRGGIIFYHGGAAVLGSLDFYHNVCLFLALETNSVLLSVGYRKLPDHHYPVITKDCLNTTIHFLKRLETYGVDPSRVVICGESAGGGTAAQIIQILVDRKDLPKIRAQVLIHPIIQAINYQLPSTQQNQNVPFLTRDFMLMCICRYMAIDLSWKDAMLNGACIPPETWKKYRKWLSSDNIPKRFKDKYKEPQFPGPFNESAYLETKHLFDVENSPLLADDQTIAQLPEAFLVSCEHDVLRDHTLLYKKRLEDQGVPVSWYHVEDGFHGCILLFDRQPFSFSCSQKVVNAVASYIKGL</sequence>
<dbReference type="GeneTree" id="ENSGT00940000157630"/>
<gene>
    <name evidence="5" type="primary">LOC102022821</name>
</gene>
<dbReference type="Gene3D" id="3.40.50.1820">
    <property type="entry name" value="alpha/beta hydrolase"/>
    <property type="match status" value="1"/>
</dbReference>
<proteinExistence type="inferred from homology"/>
<dbReference type="InterPro" id="IPR013094">
    <property type="entry name" value="AB_hydrolase_3"/>
</dbReference>
<comment type="similarity">
    <text evidence="1">Belongs to the 'GDXG' lipolytic enzyme family.</text>
</comment>
<dbReference type="PIRSF" id="PIRSF037251">
    <property type="entry name" value="Arylacetamide_deacetylase"/>
    <property type="match status" value="1"/>
</dbReference>
<keyword evidence="6" id="KW-1185">Reference proteome</keyword>
<dbReference type="Ensembl" id="ENSCLAT00000009012.1">
    <property type="protein sequence ID" value="ENSCLAP00000008884.1"/>
    <property type="gene ID" value="ENSCLAG00000006201.1"/>
</dbReference>
<dbReference type="GeneID" id="102022821"/>
<feature type="active site" evidence="3">
    <location>
        <position position="194"/>
    </location>
</feature>
<protein>
    <submittedName>
        <fullName evidence="5">Arylacetamide deacetylase-like 4</fullName>
    </submittedName>
</protein>
<reference evidence="5" key="2">
    <citation type="submission" date="2025-09" db="UniProtKB">
        <authorList>
            <consortium name="Ensembl"/>
        </authorList>
    </citation>
    <scope>IDENTIFICATION</scope>
</reference>
<dbReference type="Proteomes" id="UP000694398">
    <property type="component" value="Unassembled WGS sequence"/>
</dbReference>
<evidence type="ECO:0000256" key="2">
    <source>
        <dbReference type="ARBA" id="ARBA00022801"/>
    </source>
</evidence>
<dbReference type="GO" id="GO:0016020">
    <property type="term" value="C:membrane"/>
    <property type="evidence" value="ECO:0007669"/>
    <property type="project" value="InterPro"/>
</dbReference>
<dbReference type="PANTHER" id="PTHR48081">
    <property type="entry name" value="AB HYDROLASE SUPERFAMILY PROTEIN C4A8.06C"/>
    <property type="match status" value="1"/>
</dbReference>
<feature type="active site" evidence="3">
    <location>
        <position position="348"/>
    </location>
</feature>
<feature type="active site" evidence="3">
    <location>
        <position position="378"/>
    </location>
</feature>
<dbReference type="InterPro" id="IPR029058">
    <property type="entry name" value="AB_hydrolase_fold"/>
</dbReference>
<feature type="domain" description="Alpha/beta hydrolase fold-3" evidence="4">
    <location>
        <begin position="311"/>
        <end position="381"/>
    </location>
</feature>